<dbReference type="AlphaFoldDB" id="A0A3B0V7I7"/>
<dbReference type="PROSITE" id="PS00455">
    <property type="entry name" value="AMP_BINDING"/>
    <property type="match status" value="1"/>
</dbReference>
<name>A0A3B0V7I7_9ZZZZ</name>
<dbReference type="InterPro" id="IPR000873">
    <property type="entry name" value="AMP-dep_synth/lig_dom"/>
</dbReference>
<dbReference type="Gene3D" id="3.40.50.12780">
    <property type="entry name" value="N-terminal domain of ligase-like"/>
    <property type="match status" value="1"/>
</dbReference>
<proteinExistence type="predicted"/>
<dbReference type="SUPFAM" id="SSF56801">
    <property type="entry name" value="Acetyl-CoA synthetase-like"/>
    <property type="match status" value="1"/>
</dbReference>
<dbReference type="InterPro" id="IPR050237">
    <property type="entry name" value="ATP-dep_AMP-bd_enzyme"/>
</dbReference>
<organism evidence="2">
    <name type="scientific">hydrothermal vent metagenome</name>
    <dbReference type="NCBI Taxonomy" id="652676"/>
    <lineage>
        <taxon>unclassified sequences</taxon>
        <taxon>metagenomes</taxon>
        <taxon>ecological metagenomes</taxon>
    </lineage>
</organism>
<dbReference type="InterPro" id="IPR020845">
    <property type="entry name" value="AMP-binding_CS"/>
</dbReference>
<gene>
    <name evidence="2" type="ORF">MNBD_DELTA04-1629</name>
</gene>
<accession>A0A3B0V7I7</accession>
<dbReference type="PANTHER" id="PTHR43767:SF1">
    <property type="entry name" value="NONRIBOSOMAL PEPTIDE SYNTHASE PES1 (EUROFUNG)-RELATED"/>
    <property type="match status" value="1"/>
</dbReference>
<dbReference type="EMBL" id="UOEY01000008">
    <property type="protein sequence ID" value="VAW34702.1"/>
    <property type="molecule type" value="Genomic_DNA"/>
</dbReference>
<dbReference type="Pfam" id="PF00501">
    <property type="entry name" value="AMP-binding"/>
    <property type="match status" value="1"/>
</dbReference>
<protein>
    <submittedName>
        <fullName evidence="2">Long-chain-fatty-acid--CoA ligase</fullName>
        <ecNumber evidence="2">6.2.1.3</ecNumber>
    </submittedName>
</protein>
<reference evidence="2" key="1">
    <citation type="submission" date="2018-06" db="EMBL/GenBank/DDBJ databases">
        <authorList>
            <person name="Zhirakovskaya E."/>
        </authorList>
    </citation>
    <scope>NUCLEOTIDE SEQUENCE</scope>
</reference>
<dbReference type="GO" id="GO:0004467">
    <property type="term" value="F:long-chain fatty acid-CoA ligase activity"/>
    <property type="evidence" value="ECO:0007669"/>
    <property type="project" value="UniProtKB-EC"/>
</dbReference>
<evidence type="ECO:0000313" key="2">
    <source>
        <dbReference type="EMBL" id="VAW34702.1"/>
    </source>
</evidence>
<dbReference type="PANTHER" id="PTHR43767">
    <property type="entry name" value="LONG-CHAIN-FATTY-ACID--COA LIGASE"/>
    <property type="match status" value="1"/>
</dbReference>
<feature type="non-terminal residue" evidence="2">
    <location>
        <position position="411"/>
    </location>
</feature>
<dbReference type="InterPro" id="IPR042099">
    <property type="entry name" value="ANL_N_sf"/>
</dbReference>
<feature type="domain" description="AMP-dependent synthetase/ligase" evidence="1">
    <location>
        <begin position="18"/>
        <end position="376"/>
    </location>
</feature>
<dbReference type="EC" id="6.2.1.3" evidence="2"/>
<keyword evidence="2" id="KW-0436">Ligase</keyword>
<evidence type="ECO:0000259" key="1">
    <source>
        <dbReference type="Pfam" id="PF00501"/>
    </source>
</evidence>
<sequence length="411" mass="45306">MYPEKIIRTVGDLIIHVAGKIPDKPAVLYNNDALTYAQVYEQSLRLARRLRRLGVKKGDRVCFYLEKRLEKVVSIFGISLAGGIFVPINRLARAGQALHIIKNSEATVLITTFSRLASLKEQLPGLMAVIVIDRPDDDTLAISCPVMSWEEEVMDGNACAQPLSGVIANDVAAILYTSGSTGLPKGVVLSHLNIIAGAYAVSGYLKISTEDRILSILGFGFDYGLNQLISSFLQGAQLVLYDYLFPKDILKTVEKYNITGLAAVATTWIQLLQIPWGNTMNSLRYLTNSGGSIPVPCVKELRARIPAAEFYLMYGLTEAFRSTYLPPEMVDQRPSSIGKAIPGEQILVLDENNQPVKPGETGELVHRGVLVAQGYWGEPELTAERFRENPLQLEGIPIRETVVYSGDYVRM</sequence>